<accession>A0A914HGB8</accession>
<sequence length="236" mass="26739">MTASQQTSADKWGLTEYVQQQQQRNCCHGKKKKKLRVLRVRRKKEAPFPHLLLEANQQVISLCCVLPPFFRDVPEAVRDVPEAVRDVPEAVRDVPEAVRDVPEAVRDVPEAVRDVPEAVRDVPEAVRDVPEAVRDVPEAVSEMPTLAGKCHNIHFFSILRPVLPPQGINILAWVGGGWVDVWRGWREWGQSVRNVGVVGEEKGLKMAEIREEEGPLGGWGREVHSHQQQQQQQQQQ</sequence>
<keyword evidence="2" id="KW-1185">Reference proteome</keyword>
<organism evidence="2 3">
    <name type="scientific">Globodera rostochiensis</name>
    <name type="common">Golden nematode worm</name>
    <name type="synonym">Heterodera rostochiensis</name>
    <dbReference type="NCBI Taxonomy" id="31243"/>
    <lineage>
        <taxon>Eukaryota</taxon>
        <taxon>Metazoa</taxon>
        <taxon>Ecdysozoa</taxon>
        <taxon>Nematoda</taxon>
        <taxon>Chromadorea</taxon>
        <taxon>Rhabditida</taxon>
        <taxon>Tylenchina</taxon>
        <taxon>Tylenchomorpha</taxon>
        <taxon>Tylenchoidea</taxon>
        <taxon>Heteroderidae</taxon>
        <taxon>Heteroderinae</taxon>
        <taxon>Globodera</taxon>
    </lineage>
</organism>
<reference evidence="3" key="1">
    <citation type="submission" date="2022-11" db="UniProtKB">
        <authorList>
            <consortium name="WormBaseParasite"/>
        </authorList>
    </citation>
    <scope>IDENTIFICATION</scope>
</reference>
<dbReference type="Proteomes" id="UP000887572">
    <property type="component" value="Unplaced"/>
</dbReference>
<evidence type="ECO:0000313" key="2">
    <source>
        <dbReference type="Proteomes" id="UP000887572"/>
    </source>
</evidence>
<feature type="region of interest" description="Disordered" evidence="1">
    <location>
        <begin position="209"/>
        <end position="236"/>
    </location>
</feature>
<dbReference type="WBParaSite" id="Gr19_v10_g16699.t1">
    <property type="protein sequence ID" value="Gr19_v10_g16699.t1"/>
    <property type="gene ID" value="Gr19_v10_g16699"/>
</dbReference>
<evidence type="ECO:0000256" key="1">
    <source>
        <dbReference type="SAM" id="MobiDB-lite"/>
    </source>
</evidence>
<evidence type="ECO:0000313" key="3">
    <source>
        <dbReference type="WBParaSite" id="Gr19_v10_g16699.t1"/>
    </source>
</evidence>
<protein>
    <submittedName>
        <fullName evidence="3">Uncharacterized protein</fullName>
    </submittedName>
</protein>
<proteinExistence type="predicted"/>
<dbReference type="AlphaFoldDB" id="A0A914HGB8"/>
<feature type="compositionally biased region" description="Low complexity" evidence="1">
    <location>
        <begin position="227"/>
        <end position="236"/>
    </location>
</feature>
<name>A0A914HGB8_GLORO</name>